<evidence type="ECO:0000256" key="3">
    <source>
        <dbReference type="ARBA" id="ARBA00023015"/>
    </source>
</evidence>
<dbReference type="AlphaFoldDB" id="R4UYG4"/>
<dbReference type="InterPro" id="IPR013978">
    <property type="entry name" value="MEKHLA"/>
</dbReference>
<organism evidence="13">
    <name type="scientific">Larix kaempferi</name>
    <dbReference type="NCBI Taxonomy" id="54800"/>
    <lineage>
        <taxon>Eukaryota</taxon>
        <taxon>Viridiplantae</taxon>
        <taxon>Streptophyta</taxon>
        <taxon>Embryophyta</taxon>
        <taxon>Tracheophyta</taxon>
        <taxon>Spermatophyta</taxon>
        <taxon>Pinopsida</taxon>
        <taxon>Pinidae</taxon>
        <taxon>Conifers I</taxon>
        <taxon>Pinales</taxon>
        <taxon>Pinaceae</taxon>
        <taxon>Larix</taxon>
    </lineage>
</organism>
<dbReference type="Pfam" id="PF08670">
    <property type="entry name" value="MEKHLA"/>
    <property type="match status" value="1"/>
</dbReference>
<dbReference type="PANTHER" id="PTHR45950">
    <property type="entry name" value="HOMEOBOX-LEUCINE ZIPPER PROTEIN ATHB-14"/>
    <property type="match status" value="1"/>
</dbReference>
<dbReference type="CDD" id="cd00086">
    <property type="entry name" value="homeodomain"/>
    <property type="match status" value="1"/>
</dbReference>
<feature type="domain" description="Homeobox" evidence="11">
    <location>
        <begin position="2"/>
        <end position="66"/>
    </location>
</feature>
<keyword evidence="4" id="KW-0175">Coiled coil</keyword>
<dbReference type="Gene3D" id="3.30.530.20">
    <property type="match status" value="1"/>
</dbReference>
<dbReference type="PANTHER" id="PTHR45950:SF7">
    <property type="entry name" value="HOMEOBOX-LEUCINE ZIPPER PROTEIN ATHB-14"/>
    <property type="match status" value="1"/>
</dbReference>
<evidence type="ECO:0000256" key="5">
    <source>
        <dbReference type="ARBA" id="ARBA00023125"/>
    </source>
</evidence>
<keyword evidence="7" id="KW-0804">Transcription</keyword>
<dbReference type="InterPro" id="IPR023393">
    <property type="entry name" value="START-like_dom_sf"/>
</dbReference>
<dbReference type="GO" id="GO:0003677">
    <property type="term" value="F:DNA binding"/>
    <property type="evidence" value="ECO:0007669"/>
    <property type="project" value="UniProtKB-UniRule"/>
</dbReference>
<dbReference type="SUPFAM" id="SSF55961">
    <property type="entry name" value="Bet v1-like"/>
    <property type="match status" value="1"/>
</dbReference>
<dbReference type="GO" id="GO:0003700">
    <property type="term" value="F:DNA-binding transcription factor activity"/>
    <property type="evidence" value="ECO:0007669"/>
    <property type="project" value="InterPro"/>
</dbReference>
<keyword evidence="3" id="KW-0805">Transcription regulation</keyword>
<dbReference type="Pfam" id="PF01852">
    <property type="entry name" value="START"/>
    <property type="match status" value="1"/>
</dbReference>
<gene>
    <name evidence="13" type="primary">HDZ34</name>
</gene>
<dbReference type="InterPro" id="IPR001356">
    <property type="entry name" value="HD"/>
</dbReference>
<evidence type="ECO:0000256" key="7">
    <source>
        <dbReference type="ARBA" id="ARBA00023163"/>
    </source>
</evidence>
<comment type="subcellular location">
    <subcellularLocation>
        <location evidence="1 9 10">Nucleus</location>
    </subcellularLocation>
</comment>
<feature type="DNA-binding region" description="Homeobox" evidence="9">
    <location>
        <begin position="4"/>
        <end position="67"/>
    </location>
</feature>
<accession>R4UYG4</accession>
<dbReference type="SUPFAM" id="SSF46689">
    <property type="entry name" value="Homeodomain-like"/>
    <property type="match status" value="1"/>
</dbReference>
<evidence type="ECO:0000256" key="1">
    <source>
        <dbReference type="ARBA" id="ARBA00004123"/>
    </source>
</evidence>
<dbReference type="Pfam" id="PF00046">
    <property type="entry name" value="Homeodomain"/>
    <property type="match status" value="1"/>
</dbReference>
<reference evidence="13" key="1">
    <citation type="journal article" date="2013" name="Gene">
        <title>Stage-specific regulation of four HD-ZIP III transcription factors during polar pattern formation in Larix leptolepis somatic embryos.</title>
        <authorList>
            <person name="Li S.G."/>
            <person name="Li W.F."/>
            <person name="Han S.Y."/>
            <person name="Yang W.H."/>
            <person name="Qi L.W."/>
        </authorList>
    </citation>
    <scope>NUCLEOTIDE SEQUENCE</scope>
</reference>
<dbReference type="PROSITE" id="PS50071">
    <property type="entry name" value="HOMEOBOX_2"/>
    <property type="match status" value="1"/>
</dbReference>
<sequence>MEPEPGKYVRYTREQVEALESLYHQCPKPSSLRRQQLIRECPLFSNVDPRQIKVWFQNRRCRETQRKESSRLKSVNRKLSAMNRLLVEENGRLQKQVSRLVYDNGNFRQHLHNKYVSVADTNGESVLAIAWPENRMSPGHPPKDASYSGFLSIAEETLKEFLSKATGTAIEWIQIPGMKPGPDSVGIVGISRNCTGVAARACALVGLEPSKVSIILKDRSLWLCDCRCLDVLSAFSTGNGGTIELLYMQIYASTTLASARDFWTLRYTSALEDGSIVVCERSLTGTQGGPNMPSVTNFVRAVMFPSGYLIRPCEGGGSVIHIVDHLDLEPCTVPEVLRPLYESSTILAQTMTIMALNSLCQISQEISVETDPGGRHLSAMRILSKRMNRSFSEAVNGFSDDGWTLMGTNGMEEITVSLNTSPSKLLGSKFSSAEGLPSLGFGILCAKASMLLQNVSPTLLVQFLREHRSEWADCGIDIYSAATLKESPFKLPGSQTNCFGAGQFMPPIGQTIRHEEFFEMVKLEGHGLTQEQAVLSRDMVLLQVCSGIGEKAAGARAQLVFAPVDSSFSDDAPLLPSGFRVVALDSEIDGYISSRTLDLASSLDVGLARTPTSINQGGNLLRSKSVLTIAFQFIYEKDLQDNIATMARQYVHSVSAYVQKVVIALAPLGLGPHLGSRPLPGTPEALTLSHWICQSYRFHIGFELLKDNCEDSMLNLLWNHPDAIMCCSWKPIRVFIFANQAGLDMLETTLVSLLDISLEKVPDENRHNNLDACFSQIMEQGYSYLPSGVCMFSMGRPVSYERAVAWKVVNDDNSTHCIAFMFMNWSFA</sequence>
<dbReference type="GO" id="GO:0008289">
    <property type="term" value="F:lipid binding"/>
    <property type="evidence" value="ECO:0007669"/>
    <property type="project" value="InterPro"/>
</dbReference>
<proteinExistence type="evidence at transcript level"/>
<evidence type="ECO:0000256" key="9">
    <source>
        <dbReference type="PROSITE-ProRule" id="PRU00108"/>
    </source>
</evidence>
<keyword evidence="6 9" id="KW-0371">Homeobox</keyword>
<dbReference type="PROSITE" id="PS50848">
    <property type="entry name" value="START"/>
    <property type="match status" value="1"/>
</dbReference>
<evidence type="ECO:0000256" key="4">
    <source>
        <dbReference type="ARBA" id="ARBA00023054"/>
    </source>
</evidence>
<evidence type="ECO:0000256" key="8">
    <source>
        <dbReference type="ARBA" id="ARBA00023242"/>
    </source>
</evidence>
<evidence type="ECO:0000259" key="11">
    <source>
        <dbReference type="PROSITE" id="PS50071"/>
    </source>
</evidence>
<dbReference type="SMART" id="SM00234">
    <property type="entry name" value="START"/>
    <property type="match status" value="1"/>
</dbReference>
<evidence type="ECO:0000313" key="13">
    <source>
        <dbReference type="EMBL" id="AGM34024.1"/>
    </source>
</evidence>
<dbReference type="SMART" id="SM00389">
    <property type="entry name" value="HOX"/>
    <property type="match status" value="1"/>
</dbReference>
<reference evidence="13" key="2">
    <citation type="submission" date="2013-01" db="EMBL/GenBank/DDBJ databases">
        <authorList>
            <person name="Li S."/>
        </authorList>
    </citation>
    <scope>NUCLEOTIDE SEQUENCE</scope>
</reference>
<feature type="domain" description="START" evidence="12">
    <location>
        <begin position="143"/>
        <end position="365"/>
    </location>
</feature>
<protein>
    <submittedName>
        <fullName evidence="13">Class III homeodomain leucine zipper protein 34</fullName>
    </submittedName>
</protein>
<name>R4UYG4_9CONI</name>
<dbReference type="EMBL" id="KC477843">
    <property type="protein sequence ID" value="AGM34024.1"/>
    <property type="molecule type" value="mRNA"/>
</dbReference>
<dbReference type="InterPro" id="IPR009057">
    <property type="entry name" value="Homeodomain-like_sf"/>
</dbReference>
<evidence type="ECO:0000256" key="2">
    <source>
        <dbReference type="ARBA" id="ARBA00010338"/>
    </source>
</evidence>
<keyword evidence="5 9" id="KW-0238">DNA-binding</keyword>
<comment type="similarity">
    <text evidence="2">Belongs to the HD-ZIP homeobox family. Class III subfamily.</text>
</comment>
<dbReference type="Gene3D" id="1.10.10.60">
    <property type="entry name" value="Homeodomain-like"/>
    <property type="match status" value="1"/>
</dbReference>
<evidence type="ECO:0000256" key="10">
    <source>
        <dbReference type="RuleBase" id="RU000682"/>
    </source>
</evidence>
<dbReference type="GO" id="GO:0005634">
    <property type="term" value="C:nucleus"/>
    <property type="evidence" value="ECO:0007669"/>
    <property type="project" value="UniProtKB-SubCell"/>
</dbReference>
<evidence type="ECO:0000256" key="6">
    <source>
        <dbReference type="ARBA" id="ARBA00023155"/>
    </source>
</evidence>
<evidence type="ECO:0000259" key="12">
    <source>
        <dbReference type="PROSITE" id="PS50848"/>
    </source>
</evidence>
<dbReference type="InterPro" id="IPR044830">
    <property type="entry name" value="HD-Zip_III"/>
</dbReference>
<dbReference type="InterPro" id="IPR002913">
    <property type="entry name" value="START_lipid-bd_dom"/>
</dbReference>
<keyword evidence="8 9" id="KW-0539">Nucleus</keyword>